<dbReference type="EMBL" id="BEZZ01111684">
    <property type="protein sequence ID" value="GCC43788.1"/>
    <property type="molecule type" value="Genomic_DNA"/>
</dbReference>
<proteinExistence type="predicted"/>
<gene>
    <name evidence="2" type="ORF">chiPu_0027712</name>
</gene>
<feature type="compositionally biased region" description="Basic residues" evidence="1">
    <location>
        <begin position="19"/>
        <end position="28"/>
    </location>
</feature>
<evidence type="ECO:0000313" key="3">
    <source>
        <dbReference type="Proteomes" id="UP000287033"/>
    </source>
</evidence>
<feature type="compositionally biased region" description="Basic and acidic residues" evidence="1">
    <location>
        <begin position="35"/>
        <end position="67"/>
    </location>
</feature>
<evidence type="ECO:0000256" key="1">
    <source>
        <dbReference type="SAM" id="MobiDB-lite"/>
    </source>
</evidence>
<dbReference type="AlphaFoldDB" id="A0A401TMH2"/>
<feature type="non-terminal residue" evidence="2">
    <location>
        <position position="122"/>
    </location>
</feature>
<feature type="region of interest" description="Disordered" evidence="1">
    <location>
        <begin position="19"/>
        <end position="122"/>
    </location>
</feature>
<accession>A0A401TMH2</accession>
<dbReference type="Proteomes" id="UP000287033">
    <property type="component" value="Unassembled WGS sequence"/>
</dbReference>
<feature type="compositionally biased region" description="Basic residues" evidence="1">
    <location>
        <begin position="112"/>
        <end position="122"/>
    </location>
</feature>
<comment type="caution">
    <text evidence="2">The sequence shown here is derived from an EMBL/GenBank/DDBJ whole genome shotgun (WGS) entry which is preliminary data.</text>
</comment>
<evidence type="ECO:0000313" key="2">
    <source>
        <dbReference type="EMBL" id="GCC43788.1"/>
    </source>
</evidence>
<sequence length="122" mass="13994">MPSTSPTIINSSVFHVKRTAKPCSRRPKASMFRNPVDRSVTEGRFERPLRHDDIECDVEGHEHRGGEDEGGEQRLPQGDLADDAHEARDQEEARDIEAEILRGEAEQECRREHRHHPAKLRP</sequence>
<organism evidence="2 3">
    <name type="scientific">Chiloscyllium punctatum</name>
    <name type="common">Brownbanded bambooshark</name>
    <name type="synonym">Hemiscyllium punctatum</name>
    <dbReference type="NCBI Taxonomy" id="137246"/>
    <lineage>
        <taxon>Eukaryota</taxon>
        <taxon>Metazoa</taxon>
        <taxon>Chordata</taxon>
        <taxon>Craniata</taxon>
        <taxon>Vertebrata</taxon>
        <taxon>Chondrichthyes</taxon>
        <taxon>Elasmobranchii</taxon>
        <taxon>Galeomorphii</taxon>
        <taxon>Galeoidea</taxon>
        <taxon>Orectolobiformes</taxon>
        <taxon>Hemiscylliidae</taxon>
        <taxon>Chiloscyllium</taxon>
    </lineage>
</organism>
<name>A0A401TMH2_CHIPU</name>
<reference evidence="2 3" key="1">
    <citation type="journal article" date="2018" name="Nat. Ecol. Evol.">
        <title>Shark genomes provide insights into elasmobranch evolution and the origin of vertebrates.</title>
        <authorList>
            <person name="Hara Y"/>
            <person name="Yamaguchi K"/>
            <person name="Onimaru K"/>
            <person name="Kadota M"/>
            <person name="Koyanagi M"/>
            <person name="Keeley SD"/>
            <person name="Tatsumi K"/>
            <person name="Tanaka K"/>
            <person name="Motone F"/>
            <person name="Kageyama Y"/>
            <person name="Nozu R"/>
            <person name="Adachi N"/>
            <person name="Nishimura O"/>
            <person name="Nakagawa R"/>
            <person name="Tanegashima C"/>
            <person name="Kiyatake I"/>
            <person name="Matsumoto R"/>
            <person name="Murakumo K"/>
            <person name="Nishida K"/>
            <person name="Terakita A"/>
            <person name="Kuratani S"/>
            <person name="Sato K"/>
            <person name="Hyodo S Kuraku.S."/>
        </authorList>
    </citation>
    <scope>NUCLEOTIDE SEQUENCE [LARGE SCALE GENOMIC DNA]</scope>
</reference>
<keyword evidence="3" id="KW-1185">Reference proteome</keyword>
<feature type="compositionally biased region" description="Basic and acidic residues" evidence="1">
    <location>
        <begin position="82"/>
        <end position="111"/>
    </location>
</feature>
<protein>
    <submittedName>
        <fullName evidence="2">Uncharacterized protein</fullName>
    </submittedName>
</protein>